<protein>
    <recommendedName>
        <fullName evidence="4">G-protein coupled receptors family 1 profile domain-containing protein</fullName>
    </recommendedName>
</protein>
<reference evidence="2 3" key="1">
    <citation type="submission" date="2018-08" db="EMBL/GenBank/DDBJ databases">
        <authorList>
            <person name="Laetsch R D."/>
            <person name="Stevens L."/>
            <person name="Kumar S."/>
            <person name="Blaxter L. M."/>
        </authorList>
    </citation>
    <scope>NUCLEOTIDE SEQUENCE [LARGE SCALE GENOMIC DNA]</scope>
</reference>
<keyword evidence="1" id="KW-1133">Transmembrane helix</keyword>
<keyword evidence="3" id="KW-1185">Reference proteome</keyword>
<evidence type="ECO:0000313" key="2">
    <source>
        <dbReference type="EMBL" id="VBB25515.1"/>
    </source>
</evidence>
<dbReference type="OrthoDB" id="5800268at2759"/>
<dbReference type="SUPFAM" id="SSF81321">
    <property type="entry name" value="Family A G protein-coupled receptor-like"/>
    <property type="match status" value="1"/>
</dbReference>
<feature type="transmembrane region" description="Helical" evidence="1">
    <location>
        <begin position="231"/>
        <end position="253"/>
    </location>
</feature>
<evidence type="ECO:0000256" key="1">
    <source>
        <dbReference type="SAM" id="Phobius"/>
    </source>
</evidence>
<feature type="transmembrane region" description="Helical" evidence="1">
    <location>
        <begin position="28"/>
        <end position="49"/>
    </location>
</feature>
<feature type="transmembrane region" description="Helical" evidence="1">
    <location>
        <begin position="181"/>
        <end position="206"/>
    </location>
</feature>
<keyword evidence="1" id="KW-0812">Transmembrane</keyword>
<feature type="transmembrane region" description="Helical" evidence="1">
    <location>
        <begin position="265"/>
        <end position="290"/>
    </location>
</feature>
<dbReference type="Gene3D" id="1.20.1070.10">
    <property type="entry name" value="Rhodopsin 7-helix transmembrane proteins"/>
    <property type="match status" value="1"/>
</dbReference>
<keyword evidence="1" id="KW-0472">Membrane</keyword>
<accession>A0A498S6D5</accession>
<feature type="transmembrane region" description="Helical" evidence="1">
    <location>
        <begin position="70"/>
        <end position="91"/>
    </location>
</feature>
<feature type="transmembrane region" description="Helical" evidence="1">
    <location>
        <begin position="103"/>
        <end position="121"/>
    </location>
</feature>
<organism evidence="2 3">
    <name type="scientific">Acanthocheilonema viteae</name>
    <name type="common">Filarial nematode worm</name>
    <name type="synonym">Dipetalonema viteae</name>
    <dbReference type="NCBI Taxonomy" id="6277"/>
    <lineage>
        <taxon>Eukaryota</taxon>
        <taxon>Metazoa</taxon>
        <taxon>Ecdysozoa</taxon>
        <taxon>Nematoda</taxon>
        <taxon>Chromadorea</taxon>
        <taxon>Rhabditida</taxon>
        <taxon>Spirurina</taxon>
        <taxon>Spiruromorpha</taxon>
        <taxon>Filarioidea</taxon>
        <taxon>Onchocercidae</taxon>
        <taxon>Acanthocheilonema</taxon>
    </lineage>
</organism>
<evidence type="ECO:0008006" key="4">
    <source>
        <dbReference type="Google" id="ProtNLM"/>
    </source>
</evidence>
<proteinExistence type="predicted"/>
<sequence length="328" mass="37850">MSFYKEVENASGLNDQVPALESYLPNSIIYITLYSLAVPPNILLAYMGLKKGLISARVKYPTLGMTIANLYGLFGYLMLNSVYLIMLFGNIKLSLFLCSFLRTVIYNTTYVIYFLFPVLAIDQWLLVCHNCDLSIKTLTVIILTCFVIPMLVAIYDLCLQDVLLYDFIFAYIRMSPYTNVFVFFVLSPSFFIFSFICNLLVLSFIVRRQTKAARKQSGRSLNPRHLQQQKAIVYTYILQAFMPLVLATPYYIANLFLMFSIDINMMWFTVGEAIIGIHPLSNALINLILLRPYRRALRKMWMKKEPKSMQYDSITIANTHFMDGDCFL</sequence>
<dbReference type="AlphaFoldDB" id="A0A498S6D5"/>
<dbReference type="Proteomes" id="UP000276991">
    <property type="component" value="Unassembled WGS sequence"/>
</dbReference>
<dbReference type="EMBL" id="UPTC01000021">
    <property type="protein sequence ID" value="VBB25515.1"/>
    <property type="molecule type" value="Genomic_DNA"/>
</dbReference>
<gene>
    <name evidence="2" type="ORF">NAV_LOCUS345</name>
</gene>
<feature type="transmembrane region" description="Helical" evidence="1">
    <location>
        <begin position="133"/>
        <end position="155"/>
    </location>
</feature>
<name>A0A498S6D5_ACAVI</name>
<evidence type="ECO:0000313" key="3">
    <source>
        <dbReference type="Proteomes" id="UP000276991"/>
    </source>
</evidence>